<dbReference type="NCBIfam" id="TIGR00741">
    <property type="entry name" value="yfiA"/>
    <property type="match status" value="1"/>
</dbReference>
<accession>A0ABU5E064</accession>
<dbReference type="Proteomes" id="UP001271769">
    <property type="component" value="Unassembled WGS sequence"/>
</dbReference>
<dbReference type="InterPro" id="IPR038416">
    <property type="entry name" value="Ribosom_S30AE_C_sf"/>
</dbReference>
<organism evidence="6 7">
    <name type="scientific">Dongia rigui</name>
    <dbReference type="NCBI Taxonomy" id="940149"/>
    <lineage>
        <taxon>Bacteria</taxon>
        <taxon>Pseudomonadati</taxon>
        <taxon>Pseudomonadota</taxon>
        <taxon>Alphaproteobacteria</taxon>
        <taxon>Rhodospirillales</taxon>
        <taxon>Dongiaceae</taxon>
        <taxon>Dongia</taxon>
    </lineage>
</organism>
<evidence type="ECO:0000313" key="6">
    <source>
        <dbReference type="EMBL" id="MDY0872283.1"/>
    </source>
</evidence>
<dbReference type="HAMAP" id="MF_00839">
    <property type="entry name" value="HPF"/>
    <property type="match status" value="1"/>
</dbReference>
<gene>
    <name evidence="6" type="primary">raiA</name>
    <name evidence="4" type="synonym">hpf</name>
    <name evidence="6" type="ORF">SMD31_10130</name>
</gene>
<keyword evidence="7" id="KW-1185">Reference proteome</keyword>
<dbReference type="SUPFAM" id="SSF69754">
    <property type="entry name" value="Ribosome binding protein Y (YfiA homologue)"/>
    <property type="match status" value="1"/>
</dbReference>
<proteinExistence type="inferred from homology"/>
<evidence type="ECO:0000313" key="7">
    <source>
        <dbReference type="Proteomes" id="UP001271769"/>
    </source>
</evidence>
<comment type="caution">
    <text evidence="6">The sequence shown here is derived from an EMBL/GenBank/DDBJ whole genome shotgun (WGS) entry which is preliminary data.</text>
</comment>
<dbReference type="InterPro" id="IPR003489">
    <property type="entry name" value="RHF/RaiA"/>
</dbReference>
<dbReference type="PANTHER" id="PTHR33231">
    <property type="entry name" value="30S RIBOSOMAL PROTEIN"/>
    <property type="match status" value="1"/>
</dbReference>
<evidence type="ECO:0000256" key="3">
    <source>
        <dbReference type="ARBA" id="ARBA00041148"/>
    </source>
</evidence>
<feature type="domain" description="Sigma 54 modulation/S30EA ribosomal protein C-terminal" evidence="5">
    <location>
        <begin position="133"/>
        <end position="186"/>
    </location>
</feature>
<dbReference type="Gene3D" id="3.30.505.50">
    <property type="entry name" value="Sigma 54 modulation/S30EA ribosomal protein, C-terminal domain"/>
    <property type="match status" value="1"/>
</dbReference>
<comment type="subcellular location">
    <subcellularLocation>
        <location evidence="4">Cytoplasm</location>
    </subcellularLocation>
</comment>
<evidence type="ECO:0000256" key="2">
    <source>
        <dbReference type="ARBA" id="ARBA00038695"/>
    </source>
</evidence>
<evidence type="ECO:0000256" key="1">
    <source>
        <dbReference type="ARBA" id="ARBA00022845"/>
    </source>
</evidence>
<dbReference type="EMBL" id="JAXCLX010000001">
    <property type="protein sequence ID" value="MDY0872283.1"/>
    <property type="molecule type" value="Genomic_DNA"/>
</dbReference>
<comment type="subunit">
    <text evidence="2">Associates exclusively with 100S ribosomes, which are dimers of 70S ribosomes.</text>
</comment>
<dbReference type="Pfam" id="PF02482">
    <property type="entry name" value="Ribosomal_S30AE"/>
    <property type="match status" value="1"/>
</dbReference>
<dbReference type="InterPro" id="IPR034694">
    <property type="entry name" value="HPF_long/plastid"/>
</dbReference>
<comment type="similarity">
    <text evidence="4">Belongs to the HPF/YfiA ribosome-associated protein family. Long HPF subfamily.</text>
</comment>
<dbReference type="InterPro" id="IPR032528">
    <property type="entry name" value="Ribosom_S30AE_C"/>
</dbReference>
<dbReference type="InterPro" id="IPR050574">
    <property type="entry name" value="HPF/YfiA_ribosome-assoc"/>
</dbReference>
<keyword evidence="1 4" id="KW-0810">Translation regulation</keyword>
<keyword evidence="4" id="KW-0963">Cytoplasm</keyword>
<dbReference type="RefSeq" id="WP_320500703.1">
    <property type="nucleotide sequence ID" value="NZ_JAXCLX010000001.1"/>
</dbReference>
<reference evidence="6 7" key="1">
    <citation type="journal article" date="2013" name="Antonie Van Leeuwenhoek">
        <title>Dongia rigui sp. nov., isolated from freshwater of a large wetland in Korea.</title>
        <authorList>
            <person name="Baik K.S."/>
            <person name="Hwang Y.M."/>
            <person name="Choi J.S."/>
            <person name="Kwon J."/>
            <person name="Seong C.N."/>
        </authorList>
    </citation>
    <scope>NUCLEOTIDE SEQUENCE [LARGE SCALE GENOMIC DNA]</scope>
    <source>
        <strain evidence="6 7">04SU4-P</strain>
    </source>
</reference>
<dbReference type="InterPro" id="IPR036567">
    <property type="entry name" value="RHF-like"/>
</dbReference>
<dbReference type="Gene3D" id="3.30.160.100">
    <property type="entry name" value="Ribosome hibernation promotion factor-like"/>
    <property type="match status" value="1"/>
</dbReference>
<comment type="function">
    <text evidence="4">Required for dimerization of active 70S ribosomes into 100S ribosomes in stationary phase; 100S ribosomes are translationally inactive and sometimes present during exponential growth.</text>
</comment>
<dbReference type="Pfam" id="PF16321">
    <property type="entry name" value="Ribosom_S30AE_C"/>
    <property type="match status" value="1"/>
</dbReference>
<name>A0ABU5E064_9PROT</name>
<evidence type="ECO:0000259" key="5">
    <source>
        <dbReference type="Pfam" id="PF16321"/>
    </source>
</evidence>
<evidence type="ECO:0000256" key="4">
    <source>
        <dbReference type="HAMAP-Rule" id="MF_00839"/>
    </source>
</evidence>
<protein>
    <recommendedName>
        <fullName evidence="3 4">Ribosome hibernation promoting factor</fullName>
        <shortName evidence="4">HPF</shortName>
    </recommendedName>
</protein>
<dbReference type="PANTHER" id="PTHR33231:SF1">
    <property type="entry name" value="30S RIBOSOMAL PROTEIN"/>
    <property type="match status" value="1"/>
</dbReference>
<comment type="subunit">
    <text evidence="4">Interacts with 100S ribosomes.</text>
</comment>
<sequence length="198" mass="22112">MNLTVKGKNIDVGDALKTRAAESLDHIFGKYFSNPIEATVTMSREAHLFMSQISVHVGRGIMLQSEGEAETANAAYDTAAETLAKRLRRYKRRLRDHHRAGTEDRRSQYYVLAQEPEEAEEPEHVNGSGEAHHPVVVAEMQTNIPTLTVGEAVMRLDLANQQAMMFLNRAHGGLNMVYRRNDGNIGWVDPGLEAATRQ</sequence>